<sequence length="151" mass="16940">RGIIDGLKLMELDNASTVQGYTIFHSRLDGSFAQGTLVTLCTTTIPARLRLGYTNNSEYPPSYIFGLIFLLCTHHMSGYSPLSFFQIHFLARGFQGIYPAQVRYLIKHSVWPVKAPWKSCPIHSNKIIGSVLLRTTITRLPGQESESYTDA</sequence>
<protein>
    <submittedName>
        <fullName evidence="1">Uncharacterized protein</fullName>
    </submittedName>
</protein>
<dbReference type="Proteomes" id="UP000053841">
    <property type="component" value="Unassembled WGS sequence"/>
</dbReference>
<accession>W6Y272</accession>
<dbReference type="RefSeq" id="XP_007711850.1">
    <property type="nucleotide sequence ID" value="XM_007713660.1"/>
</dbReference>
<dbReference type="GeneID" id="19153858"/>
<keyword evidence="2" id="KW-1185">Reference proteome</keyword>
<dbReference type="EMBL" id="KI964602">
    <property type="protein sequence ID" value="EUC33822.1"/>
    <property type="molecule type" value="Genomic_DNA"/>
</dbReference>
<feature type="non-terminal residue" evidence="1">
    <location>
        <position position="1"/>
    </location>
</feature>
<reference evidence="1 2" key="1">
    <citation type="journal article" date="2013" name="PLoS Genet.">
        <title>Comparative genome structure, secondary metabolite, and effector coding capacity across Cochliobolus pathogens.</title>
        <authorList>
            <person name="Condon B.J."/>
            <person name="Leng Y."/>
            <person name="Wu D."/>
            <person name="Bushley K.E."/>
            <person name="Ohm R.A."/>
            <person name="Otillar R."/>
            <person name="Martin J."/>
            <person name="Schackwitz W."/>
            <person name="Grimwood J."/>
            <person name="MohdZainudin N."/>
            <person name="Xue C."/>
            <person name="Wang R."/>
            <person name="Manning V.A."/>
            <person name="Dhillon B."/>
            <person name="Tu Z.J."/>
            <person name="Steffenson B.J."/>
            <person name="Salamov A."/>
            <person name="Sun H."/>
            <person name="Lowry S."/>
            <person name="LaButti K."/>
            <person name="Han J."/>
            <person name="Copeland A."/>
            <person name="Lindquist E."/>
            <person name="Barry K."/>
            <person name="Schmutz J."/>
            <person name="Baker S.E."/>
            <person name="Ciuffetti L.M."/>
            <person name="Grigoriev I.V."/>
            <person name="Zhong S."/>
            <person name="Turgeon B.G."/>
        </authorList>
    </citation>
    <scope>NUCLEOTIDE SEQUENCE [LARGE SCALE GENOMIC DNA]</scope>
    <source>
        <strain evidence="1 2">26-R-13</strain>
    </source>
</reference>
<dbReference type="KEGG" id="bze:COCCADRAFT_94987"/>
<evidence type="ECO:0000313" key="1">
    <source>
        <dbReference type="EMBL" id="EUC33822.1"/>
    </source>
</evidence>
<organism evidence="1 2">
    <name type="scientific">Cochliobolus carbonum (strain 26-R-13)</name>
    <name type="common">Maize leaf spot fungus</name>
    <name type="synonym">Bipolaris zeicola</name>
    <dbReference type="NCBI Taxonomy" id="930089"/>
    <lineage>
        <taxon>Eukaryota</taxon>
        <taxon>Fungi</taxon>
        <taxon>Dikarya</taxon>
        <taxon>Ascomycota</taxon>
        <taxon>Pezizomycotina</taxon>
        <taxon>Dothideomycetes</taxon>
        <taxon>Pleosporomycetidae</taxon>
        <taxon>Pleosporales</taxon>
        <taxon>Pleosporineae</taxon>
        <taxon>Pleosporaceae</taxon>
        <taxon>Bipolaris</taxon>
    </lineage>
</organism>
<dbReference type="AlphaFoldDB" id="W6Y272"/>
<proteinExistence type="predicted"/>
<evidence type="ECO:0000313" key="2">
    <source>
        <dbReference type="Proteomes" id="UP000053841"/>
    </source>
</evidence>
<name>W6Y272_COCC2</name>
<gene>
    <name evidence="1" type="ORF">COCCADRAFT_94987</name>
</gene>
<dbReference type="HOGENOM" id="CLU_1735760_0_0_1"/>